<evidence type="ECO:0000256" key="13">
    <source>
        <dbReference type="ARBA" id="ARBA00023136"/>
    </source>
</evidence>
<dbReference type="STRING" id="5722.A2G637"/>
<organism evidence="17 18">
    <name type="scientific">Trichomonas vaginalis (strain ATCC PRA-98 / G3)</name>
    <dbReference type="NCBI Taxonomy" id="412133"/>
    <lineage>
        <taxon>Eukaryota</taxon>
        <taxon>Metamonada</taxon>
        <taxon>Parabasalia</taxon>
        <taxon>Trichomonadida</taxon>
        <taxon>Trichomonadidae</taxon>
        <taxon>Trichomonas</taxon>
    </lineage>
</organism>
<dbReference type="Proteomes" id="UP000001542">
    <property type="component" value="Unassembled WGS sequence"/>
</dbReference>
<gene>
    <name evidence="17" type="ORF">TVAG_024430</name>
</gene>
<dbReference type="InterPro" id="IPR001841">
    <property type="entry name" value="Znf_RING"/>
</dbReference>
<accession>A2G637</accession>
<keyword evidence="13 15" id="KW-0472">Membrane</keyword>
<feature type="transmembrane region" description="Helical" evidence="15">
    <location>
        <begin position="328"/>
        <end position="349"/>
    </location>
</feature>
<dbReference type="InterPro" id="IPR021319">
    <property type="entry name" value="DUF2921"/>
</dbReference>
<dbReference type="InterPro" id="IPR013083">
    <property type="entry name" value="Znf_RING/FYVE/PHD"/>
</dbReference>
<evidence type="ECO:0000256" key="11">
    <source>
        <dbReference type="ARBA" id="ARBA00022833"/>
    </source>
</evidence>
<dbReference type="Pfam" id="PF13639">
    <property type="entry name" value="zf-RING_2"/>
    <property type="match status" value="1"/>
</dbReference>
<dbReference type="GO" id="GO:0061630">
    <property type="term" value="F:ubiquitin protein ligase activity"/>
    <property type="evidence" value="ECO:0000318"/>
    <property type="project" value="GO_Central"/>
</dbReference>
<dbReference type="VEuPathDB" id="TrichDB:TVAGG3_0897040"/>
<evidence type="ECO:0000313" key="18">
    <source>
        <dbReference type="Proteomes" id="UP000001542"/>
    </source>
</evidence>
<dbReference type="VEuPathDB" id="TrichDB:TVAG_024430"/>
<dbReference type="PROSITE" id="PS50089">
    <property type="entry name" value="ZF_RING_2"/>
    <property type="match status" value="1"/>
</dbReference>
<comment type="subcellular location">
    <subcellularLocation>
        <location evidence="2">Endomembrane system</location>
        <topology evidence="2">Multi-pass membrane protein</topology>
    </subcellularLocation>
</comment>
<proteinExistence type="predicted"/>
<sequence>MIYNGRWKCDKYKDEASLAVVRMGCGHLKNSSFFAAEFQFQNGTYIKFSKMAEFHGINYPNSDNIYLFNYFSKNEINMTEMLLFTNRSLYNSNGEPFNDIKEANSNLNKSLSIFYPNTSLIGISLHRTPNFSRVTKFHPGFSYNGSCLTCEIPIIFELEYMEHELLAMEYKIFAVFAAFLTILKYYGYKLILQHADTQVRAKRLSVYSLVFNMCYDYSYNIFFPNDYLTFPSQNSLYLFVYSVNVFIHFSLLIPLTVKTILAQTRFTPENFRGQGGWLFTRIFILMLLISGLKDISFKHPILIILLIEAQLIPQLFRSIKDNERDFISVHGIILISLIRISHIAYFGIYKNNIKETYFPRLSLVIIAAIVIQVALMIFVNKYGSKCILPKSLRPKSFDYRSIPIPPNSECAICMCNIEDGEPTMMTPCGHPFHSQCLERWMQEQLVCPICRAPLLPEV</sequence>
<evidence type="ECO:0000256" key="8">
    <source>
        <dbReference type="ARBA" id="ARBA00022729"/>
    </source>
</evidence>
<evidence type="ECO:0000256" key="9">
    <source>
        <dbReference type="ARBA" id="ARBA00022771"/>
    </source>
</evidence>
<evidence type="ECO:0000256" key="4">
    <source>
        <dbReference type="ARBA" id="ARBA00012483"/>
    </source>
</evidence>
<dbReference type="RefSeq" id="XP_001300307.1">
    <property type="nucleotide sequence ID" value="XM_001300306.1"/>
</dbReference>
<dbReference type="PANTHER" id="PTHR22763">
    <property type="entry name" value="RING ZINC FINGER PROTEIN"/>
    <property type="match status" value="1"/>
</dbReference>
<dbReference type="InParanoid" id="A2G637"/>
<evidence type="ECO:0000256" key="10">
    <source>
        <dbReference type="ARBA" id="ARBA00022786"/>
    </source>
</evidence>
<keyword evidence="8" id="KW-0732">Signal</keyword>
<dbReference type="GO" id="GO:0012505">
    <property type="term" value="C:endomembrane system"/>
    <property type="evidence" value="ECO:0000318"/>
    <property type="project" value="GO_Central"/>
</dbReference>
<dbReference type="GO" id="GO:0043161">
    <property type="term" value="P:proteasome-mediated ubiquitin-dependent protein catabolic process"/>
    <property type="evidence" value="ECO:0000318"/>
    <property type="project" value="GO_Central"/>
</dbReference>
<comment type="pathway">
    <text evidence="3">Protein modification; protein ubiquitination.</text>
</comment>
<feature type="transmembrane region" description="Helical" evidence="15">
    <location>
        <begin position="204"/>
        <end position="223"/>
    </location>
</feature>
<evidence type="ECO:0000256" key="3">
    <source>
        <dbReference type="ARBA" id="ARBA00004906"/>
    </source>
</evidence>
<dbReference type="GO" id="GO:0008270">
    <property type="term" value="F:zinc ion binding"/>
    <property type="evidence" value="ECO:0007669"/>
    <property type="project" value="UniProtKB-KW"/>
</dbReference>
<reference evidence="17" key="1">
    <citation type="submission" date="2006-10" db="EMBL/GenBank/DDBJ databases">
        <authorList>
            <person name="Amadeo P."/>
            <person name="Zhao Q."/>
            <person name="Wortman J."/>
            <person name="Fraser-Liggett C."/>
            <person name="Carlton J."/>
        </authorList>
    </citation>
    <scope>NUCLEOTIDE SEQUENCE</scope>
    <source>
        <strain evidence="17">G3</strain>
    </source>
</reference>
<dbReference type="Pfam" id="PF11145">
    <property type="entry name" value="DUF2921"/>
    <property type="match status" value="1"/>
</dbReference>
<comment type="catalytic activity">
    <reaction evidence="1">
        <text>S-ubiquitinyl-[E2 ubiquitin-conjugating enzyme]-L-cysteine + [acceptor protein]-L-lysine = [E2 ubiquitin-conjugating enzyme]-L-cysteine + N(6)-ubiquitinyl-[acceptor protein]-L-lysine.</text>
        <dbReference type="EC" id="2.3.2.27"/>
    </reaction>
</comment>
<dbReference type="AlphaFoldDB" id="A2G637"/>
<evidence type="ECO:0000313" key="17">
    <source>
        <dbReference type="EMBL" id="EAX87377.1"/>
    </source>
</evidence>
<keyword evidence="6 15" id="KW-0812">Transmembrane</keyword>
<reference evidence="17" key="2">
    <citation type="journal article" date="2007" name="Science">
        <title>Draft genome sequence of the sexually transmitted pathogen Trichomonas vaginalis.</title>
        <authorList>
            <person name="Carlton J.M."/>
            <person name="Hirt R.P."/>
            <person name="Silva J.C."/>
            <person name="Delcher A.L."/>
            <person name="Schatz M."/>
            <person name="Zhao Q."/>
            <person name="Wortman J.R."/>
            <person name="Bidwell S.L."/>
            <person name="Alsmark U.C.M."/>
            <person name="Besteiro S."/>
            <person name="Sicheritz-Ponten T."/>
            <person name="Noel C.J."/>
            <person name="Dacks J.B."/>
            <person name="Foster P.G."/>
            <person name="Simillion C."/>
            <person name="Van de Peer Y."/>
            <person name="Miranda-Saavedra D."/>
            <person name="Barton G.J."/>
            <person name="Westrop G.D."/>
            <person name="Mueller S."/>
            <person name="Dessi D."/>
            <person name="Fiori P.L."/>
            <person name="Ren Q."/>
            <person name="Paulsen I."/>
            <person name="Zhang H."/>
            <person name="Bastida-Corcuera F.D."/>
            <person name="Simoes-Barbosa A."/>
            <person name="Brown M.T."/>
            <person name="Hayes R.D."/>
            <person name="Mukherjee M."/>
            <person name="Okumura C.Y."/>
            <person name="Schneider R."/>
            <person name="Smith A.J."/>
            <person name="Vanacova S."/>
            <person name="Villalvazo M."/>
            <person name="Haas B.J."/>
            <person name="Pertea M."/>
            <person name="Feldblyum T.V."/>
            <person name="Utterback T.R."/>
            <person name="Shu C.L."/>
            <person name="Osoegawa K."/>
            <person name="de Jong P.J."/>
            <person name="Hrdy I."/>
            <person name="Horvathova L."/>
            <person name="Zubacova Z."/>
            <person name="Dolezal P."/>
            <person name="Malik S.B."/>
            <person name="Logsdon J.M. Jr."/>
            <person name="Henze K."/>
            <person name="Gupta A."/>
            <person name="Wang C.C."/>
            <person name="Dunne R.L."/>
            <person name="Upcroft J.A."/>
            <person name="Upcroft P."/>
            <person name="White O."/>
            <person name="Salzberg S.L."/>
            <person name="Tang P."/>
            <person name="Chiu C.-H."/>
            <person name="Lee Y.-S."/>
            <person name="Embley T.M."/>
            <person name="Coombs G.H."/>
            <person name="Mottram J.C."/>
            <person name="Tachezy J."/>
            <person name="Fraser-Liggett C.M."/>
            <person name="Johnson P.J."/>
        </authorList>
    </citation>
    <scope>NUCLEOTIDE SEQUENCE [LARGE SCALE GENOMIC DNA]</scope>
    <source>
        <strain evidence="17">G3</strain>
    </source>
</reference>
<dbReference type="InterPro" id="IPR050731">
    <property type="entry name" value="HRD1_E3_ubiq-ligases"/>
</dbReference>
<feature type="transmembrane region" description="Helical" evidence="15">
    <location>
        <begin position="172"/>
        <end position="192"/>
    </location>
</feature>
<keyword evidence="12 15" id="KW-1133">Transmembrane helix</keyword>
<dbReference type="PANTHER" id="PTHR22763:SF185">
    <property type="entry name" value="E3 UBIQUITIN-PROTEIN LIGASE RHF2A"/>
    <property type="match status" value="1"/>
</dbReference>
<dbReference type="SUPFAM" id="SSF57850">
    <property type="entry name" value="RING/U-box"/>
    <property type="match status" value="1"/>
</dbReference>
<evidence type="ECO:0000256" key="6">
    <source>
        <dbReference type="ARBA" id="ARBA00022692"/>
    </source>
</evidence>
<keyword evidence="7" id="KW-0479">Metal-binding</keyword>
<evidence type="ECO:0000256" key="12">
    <source>
        <dbReference type="ARBA" id="ARBA00022989"/>
    </source>
</evidence>
<feature type="transmembrane region" description="Helical" evidence="15">
    <location>
        <begin position="235"/>
        <end position="255"/>
    </location>
</feature>
<keyword evidence="18" id="KW-1185">Reference proteome</keyword>
<keyword evidence="5" id="KW-0808">Transferase</keyword>
<dbReference type="KEGG" id="tva:4745032"/>
<feature type="transmembrane region" description="Helical" evidence="15">
    <location>
        <begin position="361"/>
        <end position="380"/>
    </location>
</feature>
<evidence type="ECO:0000256" key="1">
    <source>
        <dbReference type="ARBA" id="ARBA00000900"/>
    </source>
</evidence>
<keyword evidence="11" id="KW-0862">Zinc</keyword>
<dbReference type="EC" id="2.3.2.27" evidence="4"/>
<evidence type="ECO:0000256" key="5">
    <source>
        <dbReference type="ARBA" id="ARBA00022679"/>
    </source>
</evidence>
<name>A2G637_TRIV3</name>
<dbReference type="Gene3D" id="3.30.40.10">
    <property type="entry name" value="Zinc/RING finger domain, C3HC4 (zinc finger)"/>
    <property type="match status" value="1"/>
</dbReference>
<protein>
    <recommendedName>
        <fullName evidence="4">RING-type E3 ubiquitin transferase</fullName>
        <ecNumber evidence="4">2.3.2.27</ecNumber>
    </recommendedName>
</protein>
<evidence type="ECO:0000256" key="15">
    <source>
        <dbReference type="SAM" id="Phobius"/>
    </source>
</evidence>
<dbReference type="eggNOG" id="KOG0828">
    <property type="taxonomic scope" value="Eukaryota"/>
</dbReference>
<dbReference type="EMBL" id="DS114463">
    <property type="protein sequence ID" value="EAX87377.1"/>
    <property type="molecule type" value="Genomic_DNA"/>
</dbReference>
<evidence type="ECO:0000256" key="7">
    <source>
        <dbReference type="ARBA" id="ARBA00022723"/>
    </source>
</evidence>
<evidence type="ECO:0000256" key="2">
    <source>
        <dbReference type="ARBA" id="ARBA00004127"/>
    </source>
</evidence>
<dbReference type="OMA" id="WIICRIR"/>
<keyword evidence="9 14" id="KW-0863">Zinc-finger</keyword>
<evidence type="ECO:0000259" key="16">
    <source>
        <dbReference type="PROSITE" id="PS50089"/>
    </source>
</evidence>
<feature type="domain" description="RING-type" evidence="16">
    <location>
        <begin position="410"/>
        <end position="451"/>
    </location>
</feature>
<dbReference type="OrthoDB" id="1305789at2759"/>
<keyword evidence="10" id="KW-0833">Ubl conjugation pathway</keyword>
<evidence type="ECO:0000256" key="14">
    <source>
        <dbReference type="PROSITE-ProRule" id="PRU00175"/>
    </source>
</evidence>
<dbReference type="SMART" id="SM00184">
    <property type="entry name" value="RING"/>
    <property type="match status" value="1"/>
</dbReference>